<dbReference type="PANTHER" id="PTHR37304:SF1">
    <property type="entry name" value="MEMBRANE PROTEIN"/>
    <property type="match status" value="1"/>
</dbReference>
<organism evidence="2 3">
    <name type="scientific">Coxiella burnetii (strain Dugway 5J108-111)</name>
    <dbReference type="NCBI Taxonomy" id="434922"/>
    <lineage>
        <taxon>Bacteria</taxon>
        <taxon>Pseudomonadati</taxon>
        <taxon>Pseudomonadota</taxon>
        <taxon>Gammaproteobacteria</taxon>
        <taxon>Legionellales</taxon>
        <taxon>Coxiellaceae</taxon>
        <taxon>Coxiella</taxon>
    </lineage>
</organism>
<evidence type="ECO:0000256" key="1">
    <source>
        <dbReference type="SAM" id="Phobius"/>
    </source>
</evidence>
<dbReference type="AlphaFoldDB" id="A9KFN0"/>
<gene>
    <name evidence="2" type="ordered locus">CBUD_1263</name>
</gene>
<evidence type="ECO:0000313" key="3">
    <source>
        <dbReference type="Proteomes" id="UP000008555"/>
    </source>
</evidence>
<dbReference type="RefSeq" id="WP_011997003.1">
    <property type="nucleotide sequence ID" value="NC_009727.1"/>
</dbReference>
<reference evidence="2 3" key="1">
    <citation type="journal article" date="2009" name="Infect. Immun.">
        <title>Comparative genomics reveal extensive transposon-mediated genomic plasticity and diversity among potential effector proteins within the genus Coxiella.</title>
        <authorList>
            <person name="Beare P.A."/>
            <person name="Unsworth N."/>
            <person name="Andoh M."/>
            <person name="Voth D.E."/>
            <person name="Omsland A."/>
            <person name="Gilk S.D."/>
            <person name="Williams K.P."/>
            <person name="Sobral B.W."/>
            <person name="Kupko J.J.III."/>
            <person name="Porcella S.F."/>
            <person name="Samuel J.E."/>
            <person name="Heinzen R.A."/>
        </authorList>
    </citation>
    <scope>NUCLEOTIDE SEQUENCE [LARGE SCALE GENOMIC DNA]</scope>
    <source>
        <strain evidence="2 3">Dugway 5J108-111</strain>
    </source>
</reference>
<keyword evidence="1" id="KW-0812">Transmembrane</keyword>
<dbReference type="PANTHER" id="PTHR37304">
    <property type="entry name" value="MEMBRANE PROTEIN-RELATED"/>
    <property type="match status" value="1"/>
</dbReference>
<protein>
    <submittedName>
        <fullName evidence="2">Hypothetical membrane associated protein</fullName>
    </submittedName>
</protein>
<dbReference type="EMBL" id="CP000733">
    <property type="protein sequence ID" value="ABS76571.1"/>
    <property type="molecule type" value="Genomic_DNA"/>
</dbReference>
<name>A9KFN0_COXBN</name>
<dbReference type="Pfam" id="PF04070">
    <property type="entry name" value="DUF378"/>
    <property type="match status" value="1"/>
</dbReference>
<dbReference type="Proteomes" id="UP000008555">
    <property type="component" value="Chromosome"/>
</dbReference>
<keyword evidence="1" id="KW-0472">Membrane</keyword>
<dbReference type="KEGG" id="cbd:CBUD_1263"/>
<accession>A9KFN0</accession>
<dbReference type="InterPro" id="IPR007211">
    <property type="entry name" value="DUF378"/>
</dbReference>
<sequence length="68" mass="7464">MKNLSVIGWIAVILLIIGGLNIGFMGVFDYNILGGIFAQVTALLRTIYVLIGLAALWFIFHLTKKAVK</sequence>
<dbReference type="HOGENOM" id="CLU_179993_1_0_6"/>
<feature type="transmembrane region" description="Helical" evidence="1">
    <location>
        <begin position="40"/>
        <end position="60"/>
    </location>
</feature>
<feature type="transmembrane region" description="Helical" evidence="1">
    <location>
        <begin position="6"/>
        <end position="28"/>
    </location>
</feature>
<evidence type="ECO:0000313" key="2">
    <source>
        <dbReference type="EMBL" id="ABS76571.1"/>
    </source>
</evidence>
<keyword evidence="1" id="KW-1133">Transmembrane helix</keyword>
<proteinExistence type="predicted"/>